<keyword evidence="3" id="KW-1185">Reference proteome</keyword>
<evidence type="ECO:0000256" key="1">
    <source>
        <dbReference type="SAM" id="Phobius"/>
    </source>
</evidence>
<reference evidence="2 3" key="1">
    <citation type="submission" date="2020-03" db="EMBL/GenBank/DDBJ databases">
        <title>Genomic Encyclopedia of Type Strains, Phase III (KMG-III): the genomes of soil and plant-associated and newly described type strains.</title>
        <authorList>
            <person name="Whitman W."/>
        </authorList>
    </citation>
    <scope>NUCLEOTIDE SEQUENCE [LARGE SCALE GENOMIC DNA]</scope>
    <source>
        <strain evidence="2 3">CECT 8804</strain>
    </source>
</reference>
<organism evidence="2 3">
    <name type="scientific">Sphingomonas vulcanisoli</name>
    <dbReference type="NCBI Taxonomy" id="1658060"/>
    <lineage>
        <taxon>Bacteria</taxon>
        <taxon>Pseudomonadati</taxon>
        <taxon>Pseudomonadota</taxon>
        <taxon>Alphaproteobacteria</taxon>
        <taxon>Sphingomonadales</taxon>
        <taxon>Sphingomonadaceae</taxon>
        <taxon>Sphingomonas</taxon>
    </lineage>
</organism>
<feature type="transmembrane region" description="Helical" evidence="1">
    <location>
        <begin position="6"/>
        <end position="30"/>
    </location>
</feature>
<accession>A0ABX0TM94</accession>
<dbReference type="Proteomes" id="UP000727456">
    <property type="component" value="Unassembled WGS sequence"/>
</dbReference>
<dbReference type="RefSeq" id="WP_279587862.1">
    <property type="nucleotide sequence ID" value="NZ_JAAOZC010000001.1"/>
</dbReference>
<comment type="caution">
    <text evidence="2">The sequence shown here is derived from an EMBL/GenBank/DDBJ whole genome shotgun (WGS) entry which is preliminary data.</text>
</comment>
<keyword evidence="1" id="KW-0812">Transmembrane</keyword>
<evidence type="ECO:0008006" key="4">
    <source>
        <dbReference type="Google" id="ProtNLM"/>
    </source>
</evidence>
<protein>
    <recommendedName>
        <fullName evidence="4">Heme exporter protein D</fullName>
    </recommendedName>
</protein>
<sequence length="43" mass="4644">MIGGWAFVLAAYAVAGVGTVVLTLWSIAALRRAERRADALRDR</sequence>
<evidence type="ECO:0000313" key="2">
    <source>
        <dbReference type="EMBL" id="NIJ06637.1"/>
    </source>
</evidence>
<keyword evidence="1" id="KW-1133">Transmembrane helix</keyword>
<name>A0ABX0TM94_9SPHN</name>
<dbReference type="EMBL" id="JAAOZC010000001">
    <property type="protein sequence ID" value="NIJ06637.1"/>
    <property type="molecule type" value="Genomic_DNA"/>
</dbReference>
<proteinExistence type="predicted"/>
<evidence type="ECO:0000313" key="3">
    <source>
        <dbReference type="Proteomes" id="UP000727456"/>
    </source>
</evidence>
<keyword evidence="1" id="KW-0472">Membrane</keyword>
<gene>
    <name evidence="2" type="ORF">FHS31_000219</name>
</gene>